<dbReference type="InterPro" id="IPR011083">
    <property type="entry name" value="Phage_tail_collar_dom"/>
</dbReference>
<feature type="domain" description="Phage tail collar" evidence="2">
    <location>
        <begin position="69"/>
        <end position="126"/>
    </location>
</feature>
<dbReference type="EMBL" id="JADQDO010000016">
    <property type="protein sequence ID" value="MBF9235591.1"/>
    <property type="molecule type" value="Genomic_DNA"/>
</dbReference>
<evidence type="ECO:0000256" key="1">
    <source>
        <dbReference type="SAM" id="MobiDB-lite"/>
    </source>
</evidence>
<dbReference type="SUPFAM" id="SSF88874">
    <property type="entry name" value="Receptor-binding domain of short tail fibre protein gp12"/>
    <property type="match status" value="1"/>
</dbReference>
<name>A0A931BQG8_9HYPH</name>
<dbReference type="InterPro" id="IPR037053">
    <property type="entry name" value="Phage_tail_collar_dom_sf"/>
</dbReference>
<reference evidence="3" key="1">
    <citation type="submission" date="2020-11" db="EMBL/GenBank/DDBJ databases">
        <authorList>
            <person name="Kim M.K."/>
        </authorList>
    </citation>
    <scope>NUCLEOTIDE SEQUENCE</scope>
    <source>
        <strain evidence="3">BT350</strain>
    </source>
</reference>
<dbReference type="Gene3D" id="3.90.1340.10">
    <property type="entry name" value="Phage tail collar domain"/>
    <property type="match status" value="1"/>
</dbReference>
<dbReference type="Pfam" id="PF07484">
    <property type="entry name" value="Collar"/>
    <property type="match status" value="1"/>
</dbReference>
<evidence type="ECO:0000259" key="2">
    <source>
        <dbReference type="Pfam" id="PF07484"/>
    </source>
</evidence>
<organism evidence="3 4">
    <name type="scientific">Microvirga alba</name>
    <dbReference type="NCBI Taxonomy" id="2791025"/>
    <lineage>
        <taxon>Bacteria</taxon>
        <taxon>Pseudomonadati</taxon>
        <taxon>Pseudomonadota</taxon>
        <taxon>Alphaproteobacteria</taxon>
        <taxon>Hyphomicrobiales</taxon>
        <taxon>Methylobacteriaceae</taxon>
        <taxon>Microvirga</taxon>
    </lineage>
</organism>
<gene>
    <name evidence="3" type="ORF">I2H38_19700</name>
</gene>
<feature type="region of interest" description="Disordered" evidence="1">
    <location>
        <begin position="1"/>
        <end position="48"/>
    </location>
</feature>
<feature type="compositionally biased region" description="Low complexity" evidence="1">
    <location>
        <begin position="30"/>
        <end position="48"/>
    </location>
</feature>
<accession>A0A931BQG8</accession>
<evidence type="ECO:0000313" key="3">
    <source>
        <dbReference type="EMBL" id="MBF9235591.1"/>
    </source>
</evidence>
<feature type="compositionally biased region" description="Basic and acidic residues" evidence="1">
    <location>
        <begin position="13"/>
        <end position="23"/>
    </location>
</feature>
<protein>
    <submittedName>
        <fullName evidence="3">Tail fiber protein</fullName>
    </submittedName>
</protein>
<keyword evidence="4" id="KW-1185">Reference proteome</keyword>
<dbReference type="Proteomes" id="UP000599312">
    <property type="component" value="Unassembled WGS sequence"/>
</dbReference>
<dbReference type="AlphaFoldDB" id="A0A931BQG8"/>
<evidence type="ECO:0000313" key="4">
    <source>
        <dbReference type="Proteomes" id="UP000599312"/>
    </source>
</evidence>
<comment type="caution">
    <text evidence="3">The sequence shown here is derived from an EMBL/GenBank/DDBJ whole genome shotgun (WGS) entry which is preliminary data.</text>
</comment>
<proteinExistence type="predicted"/>
<sequence length="216" mass="22611">MAGTAAVGTSTKLAREDHRHPTDTTRAPLASPAFTGTPTAPTPAAGNNSTQVATTAFVRGELTGVVPAGTVIYAARNTAPTGYLKANGAAVSRTTYADLFAAIGTIFGSGDGVNTFNLPDLRGQFLRGWDDGRGIDAGRTFGSEQMDQFQAHGHELHYENTGAFGGSLNTTLNTTNLSGIMSNYAKQPIQLAGYDAPRFGNETRPRNVALLACIKF</sequence>